<feature type="transmembrane region" description="Helical" evidence="1">
    <location>
        <begin position="235"/>
        <end position="255"/>
    </location>
</feature>
<feature type="transmembrane region" description="Helical" evidence="1">
    <location>
        <begin position="137"/>
        <end position="156"/>
    </location>
</feature>
<organism evidence="2 3">
    <name type="scientific">Heterobasidion irregulare (strain TC 32-1)</name>
    <dbReference type="NCBI Taxonomy" id="747525"/>
    <lineage>
        <taxon>Eukaryota</taxon>
        <taxon>Fungi</taxon>
        <taxon>Dikarya</taxon>
        <taxon>Basidiomycota</taxon>
        <taxon>Agaricomycotina</taxon>
        <taxon>Agaricomycetes</taxon>
        <taxon>Russulales</taxon>
        <taxon>Bondarzewiaceae</taxon>
        <taxon>Heterobasidion</taxon>
        <taxon>Heterobasidion annosum species complex</taxon>
    </lineage>
</organism>
<protein>
    <submittedName>
        <fullName evidence="2">Uncharacterized protein</fullName>
    </submittedName>
</protein>
<proteinExistence type="predicted"/>
<reference evidence="2 3" key="1">
    <citation type="journal article" date="2012" name="New Phytol.">
        <title>Insight into trade-off between wood decay and parasitism from the genome of a fungal forest pathogen.</title>
        <authorList>
            <person name="Olson A."/>
            <person name="Aerts A."/>
            <person name="Asiegbu F."/>
            <person name="Belbahri L."/>
            <person name="Bouzid O."/>
            <person name="Broberg A."/>
            <person name="Canback B."/>
            <person name="Coutinho P.M."/>
            <person name="Cullen D."/>
            <person name="Dalman K."/>
            <person name="Deflorio G."/>
            <person name="van Diepen L.T."/>
            <person name="Dunand C."/>
            <person name="Duplessis S."/>
            <person name="Durling M."/>
            <person name="Gonthier P."/>
            <person name="Grimwood J."/>
            <person name="Fossdal C.G."/>
            <person name="Hansson D."/>
            <person name="Henrissat B."/>
            <person name="Hietala A."/>
            <person name="Himmelstrand K."/>
            <person name="Hoffmeister D."/>
            <person name="Hogberg N."/>
            <person name="James T.Y."/>
            <person name="Karlsson M."/>
            <person name="Kohler A."/>
            <person name="Kues U."/>
            <person name="Lee Y.H."/>
            <person name="Lin Y.C."/>
            <person name="Lind M."/>
            <person name="Lindquist E."/>
            <person name="Lombard V."/>
            <person name="Lucas S."/>
            <person name="Lunden K."/>
            <person name="Morin E."/>
            <person name="Murat C."/>
            <person name="Park J."/>
            <person name="Raffaello T."/>
            <person name="Rouze P."/>
            <person name="Salamov A."/>
            <person name="Schmutz J."/>
            <person name="Solheim H."/>
            <person name="Stahlberg J."/>
            <person name="Velez H."/>
            <person name="de Vries R.P."/>
            <person name="Wiebenga A."/>
            <person name="Woodward S."/>
            <person name="Yakovlev I."/>
            <person name="Garbelotto M."/>
            <person name="Martin F."/>
            <person name="Grigoriev I.V."/>
            <person name="Stenlid J."/>
        </authorList>
    </citation>
    <scope>NUCLEOTIDE SEQUENCE [LARGE SCALE GENOMIC DNA]</scope>
    <source>
        <strain evidence="2 3">TC 32-1</strain>
    </source>
</reference>
<keyword evidence="1" id="KW-0812">Transmembrane</keyword>
<accession>W4KCB4</accession>
<keyword evidence="1" id="KW-1133">Transmembrane helix</keyword>
<dbReference type="AlphaFoldDB" id="W4KCB4"/>
<keyword evidence="1" id="KW-0472">Membrane</keyword>
<dbReference type="PANTHER" id="PTHR34391:SF2">
    <property type="entry name" value="TRP C-TERMINAL DOMAIN-CONTAINING PROTEIN"/>
    <property type="match status" value="1"/>
</dbReference>
<dbReference type="InParanoid" id="W4KCB4"/>
<dbReference type="HOGENOM" id="CLU_021809_3_0_1"/>
<gene>
    <name evidence="2" type="ORF">HETIRDRAFT_426430</name>
</gene>
<evidence type="ECO:0000256" key="1">
    <source>
        <dbReference type="SAM" id="Phobius"/>
    </source>
</evidence>
<name>W4KCB4_HETIT</name>
<evidence type="ECO:0000313" key="2">
    <source>
        <dbReference type="EMBL" id="ETW82980.1"/>
    </source>
</evidence>
<dbReference type="KEGG" id="hir:HETIRDRAFT_426430"/>
<dbReference type="GO" id="GO:0005794">
    <property type="term" value="C:Golgi apparatus"/>
    <property type="evidence" value="ECO:0007669"/>
    <property type="project" value="TreeGrafter"/>
</dbReference>
<feature type="transmembrane region" description="Helical" evidence="1">
    <location>
        <begin position="295"/>
        <end position="317"/>
    </location>
</feature>
<dbReference type="eggNOG" id="ENOG502SIXC">
    <property type="taxonomic scope" value="Eukaryota"/>
</dbReference>
<dbReference type="GeneID" id="20674118"/>
<feature type="transmembrane region" description="Helical" evidence="1">
    <location>
        <begin position="192"/>
        <end position="215"/>
    </location>
</feature>
<dbReference type="RefSeq" id="XP_009545272.1">
    <property type="nucleotide sequence ID" value="XM_009546977.1"/>
</dbReference>
<feature type="transmembrane region" description="Helical" evidence="1">
    <location>
        <begin position="100"/>
        <end position="125"/>
    </location>
</feature>
<feature type="transmembrane region" description="Helical" evidence="1">
    <location>
        <begin position="262"/>
        <end position="283"/>
    </location>
</feature>
<evidence type="ECO:0000313" key="3">
    <source>
        <dbReference type="Proteomes" id="UP000030671"/>
    </source>
</evidence>
<keyword evidence="3" id="KW-1185">Reference proteome</keyword>
<dbReference type="OrthoDB" id="2684482at2759"/>
<dbReference type="Proteomes" id="UP000030671">
    <property type="component" value="Unassembled WGS sequence"/>
</dbReference>
<sequence length="432" mass="48736">MTLMDDMEGVTVVEEILERHKILPGLPIILDGVLQRCSDLVSSQGKNCTVISGAGNLNESIRILSPQLSEDIALHSVRSLDLTHLEWSFRDAKREDLATIFFQVWLLIIIAALASHVLATAWAGFNVHSYLKVRNEYMEFVVTGACAGVDVLGGWWDDRLRHTVPAIIYQRYARQSFNSVGAPAKINRMHKLYLFFVMTLQLAAFFTIAATGLWINKLTEDAISQAAHHLRLYMAAFIFSVILEVFWVVFGWLSIRREYRPVFWMFLGASIFVTVIWTLMFFSPVYRFVFNTWPFFATMTVTSYIFLVATSVLGALCRLNFGKGLAHYLIVLEALADDNFTPASFTNDPEAAEGNIPRFSVLFDDTISRPKRATLTGMSNLSYSSDKTDAGASFLALDAEKHSSFTISVLHRERLRTPFKVKMDRVAPSEPI</sequence>
<dbReference type="EMBL" id="KI925457">
    <property type="protein sequence ID" value="ETW82980.1"/>
    <property type="molecule type" value="Genomic_DNA"/>
</dbReference>
<dbReference type="PANTHER" id="PTHR34391">
    <property type="entry name" value="UPF0658 GOLGI APPARATUS MEMBRANE PROTEIN C1952.10C-RELATED"/>
    <property type="match status" value="1"/>
</dbReference>
<dbReference type="InterPro" id="IPR040410">
    <property type="entry name" value="UPF0658_Golgi"/>
</dbReference>